<evidence type="ECO:0000313" key="4">
    <source>
        <dbReference type="Proteomes" id="UP001152797"/>
    </source>
</evidence>
<dbReference type="OrthoDB" id="296065at2759"/>
<dbReference type="EMBL" id="CAMXCT010004009">
    <property type="protein sequence ID" value="CAI4007305.1"/>
    <property type="molecule type" value="Genomic_DNA"/>
</dbReference>
<evidence type="ECO:0000313" key="1">
    <source>
        <dbReference type="EMBL" id="CAI4007305.1"/>
    </source>
</evidence>
<evidence type="ECO:0000313" key="3">
    <source>
        <dbReference type="EMBL" id="CAL4794617.1"/>
    </source>
</evidence>
<sequence>MACPDEDVVNCVMFQELEALAALQGITREELYVEEPPTALNASPSVRVRWRQEDVQKICERSVLVKAVLEVWALGSSCSEARRWWHV</sequence>
<proteinExistence type="predicted"/>
<dbReference type="AlphaFoldDB" id="A0A9P1DD29"/>
<gene>
    <name evidence="1" type="ORF">C1SCF055_LOCUS32869</name>
</gene>
<reference evidence="1" key="1">
    <citation type="submission" date="2022-10" db="EMBL/GenBank/DDBJ databases">
        <authorList>
            <person name="Chen Y."/>
            <person name="Dougan E. K."/>
            <person name="Chan C."/>
            <person name="Rhodes N."/>
            <person name="Thang M."/>
        </authorList>
    </citation>
    <scope>NUCLEOTIDE SEQUENCE</scope>
</reference>
<evidence type="ECO:0000313" key="2">
    <source>
        <dbReference type="EMBL" id="CAL1160680.1"/>
    </source>
</evidence>
<dbReference type="EMBL" id="CAMXCT020004009">
    <property type="protein sequence ID" value="CAL1160680.1"/>
    <property type="molecule type" value="Genomic_DNA"/>
</dbReference>
<reference evidence="2" key="2">
    <citation type="submission" date="2024-04" db="EMBL/GenBank/DDBJ databases">
        <authorList>
            <person name="Chen Y."/>
            <person name="Shah S."/>
            <person name="Dougan E. K."/>
            <person name="Thang M."/>
            <person name="Chan C."/>
        </authorList>
    </citation>
    <scope>NUCLEOTIDE SEQUENCE [LARGE SCALE GENOMIC DNA]</scope>
</reference>
<dbReference type="EMBL" id="CAMXCT030004009">
    <property type="protein sequence ID" value="CAL4794617.1"/>
    <property type="molecule type" value="Genomic_DNA"/>
</dbReference>
<name>A0A9P1DD29_9DINO</name>
<keyword evidence="4" id="KW-1185">Reference proteome</keyword>
<comment type="caution">
    <text evidence="1">The sequence shown here is derived from an EMBL/GenBank/DDBJ whole genome shotgun (WGS) entry which is preliminary data.</text>
</comment>
<dbReference type="Proteomes" id="UP001152797">
    <property type="component" value="Unassembled WGS sequence"/>
</dbReference>
<organism evidence="1">
    <name type="scientific">Cladocopium goreaui</name>
    <dbReference type="NCBI Taxonomy" id="2562237"/>
    <lineage>
        <taxon>Eukaryota</taxon>
        <taxon>Sar</taxon>
        <taxon>Alveolata</taxon>
        <taxon>Dinophyceae</taxon>
        <taxon>Suessiales</taxon>
        <taxon>Symbiodiniaceae</taxon>
        <taxon>Cladocopium</taxon>
    </lineage>
</organism>
<accession>A0A9P1DD29</accession>
<protein>
    <submittedName>
        <fullName evidence="3">tRNA (Guanine(10)-N2)-methyltransferase</fullName>
    </submittedName>
</protein>